<protein>
    <submittedName>
        <fullName evidence="2">Uncharacterized protein</fullName>
    </submittedName>
</protein>
<organism evidence="2 3">
    <name type="scientific">Pseudocohnilembus persalinus</name>
    <name type="common">Ciliate</name>
    <dbReference type="NCBI Taxonomy" id="266149"/>
    <lineage>
        <taxon>Eukaryota</taxon>
        <taxon>Sar</taxon>
        <taxon>Alveolata</taxon>
        <taxon>Ciliophora</taxon>
        <taxon>Intramacronucleata</taxon>
        <taxon>Oligohymenophorea</taxon>
        <taxon>Scuticociliatia</taxon>
        <taxon>Philasterida</taxon>
        <taxon>Pseudocohnilembidae</taxon>
        <taxon>Pseudocohnilembus</taxon>
    </lineage>
</organism>
<gene>
    <name evidence="2" type="ORF">PPERSA_02669</name>
</gene>
<accession>A0A0V0R6E5</accession>
<evidence type="ECO:0000313" key="3">
    <source>
        <dbReference type="Proteomes" id="UP000054937"/>
    </source>
</evidence>
<feature type="compositionally biased region" description="Low complexity" evidence="1">
    <location>
        <begin position="246"/>
        <end position="270"/>
    </location>
</feature>
<name>A0A0V0R6E5_PSEPJ</name>
<dbReference type="AlphaFoldDB" id="A0A0V0R6E5"/>
<comment type="caution">
    <text evidence="2">The sequence shown here is derived from an EMBL/GenBank/DDBJ whole genome shotgun (WGS) entry which is preliminary data.</text>
</comment>
<proteinExistence type="predicted"/>
<evidence type="ECO:0000313" key="2">
    <source>
        <dbReference type="EMBL" id="KRX09797.1"/>
    </source>
</evidence>
<keyword evidence="3" id="KW-1185">Reference proteome</keyword>
<dbReference type="Proteomes" id="UP000054937">
    <property type="component" value="Unassembled WGS sequence"/>
</dbReference>
<evidence type="ECO:0000256" key="1">
    <source>
        <dbReference type="SAM" id="MobiDB-lite"/>
    </source>
</evidence>
<dbReference type="InParanoid" id="A0A0V0R6E5"/>
<reference evidence="2 3" key="1">
    <citation type="journal article" date="2015" name="Sci. Rep.">
        <title>Genome of the facultative scuticociliatosis pathogen Pseudocohnilembus persalinus provides insight into its virulence through horizontal gene transfer.</title>
        <authorList>
            <person name="Xiong J."/>
            <person name="Wang G."/>
            <person name="Cheng J."/>
            <person name="Tian M."/>
            <person name="Pan X."/>
            <person name="Warren A."/>
            <person name="Jiang C."/>
            <person name="Yuan D."/>
            <person name="Miao W."/>
        </authorList>
    </citation>
    <scope>NUCLEOTIDE SEQUENCE [LARGE SCALE GENOMIC DNA]</scope>
    <source>
        <strain evidence="2">36N120E</strain>
    </source>
</reference>
<sequence>MDYDQNNSFNQNESFSLIPQNFESQYDQRDIQNVNNDHQPNSLFQDKKYQQYLNDNKQTSDEFFLSDCYFEKELNKKLDCETTKLMQEYYNQIPKVEKDEYTNIQAIKKEQAEIASQYLYSDKEQYSFNEQQSRNFTNQNSQQYNFFQMEQNRDINQQNIQQQQDAHEYDIFYNLKIQNPINNEQDIIQQNQLIQQQDNMQSNNFEIQQQNSINQSNTIQNQRSFQNDQQEECSLEDSKNNDTTIQQPQNNSNQNQQQNHYQSDLIQSQQQQNNNIDIGEQSNIQIVNSQNSKNTIRNFFNFMIKQKKTTDTFINQYNQEENQKSKIDQNLFDEYFKLIYAKKRNNSHNCNNKYLQKIIKSSFTDDEQFQYLFGAYRLKKDETKHLNHQQQNTINEMIEEYHKMLLHITKEALSKYGLKEVLNSQEYRDKGINSQQNQNQNFQNNEAIQPINGVYLTETGISQYYFVKYLIYAFNLSENQNLKKFSIWIKLQKLQQQ</sequence>
<feature type="region of interest" description="Disordered" evidence="1">
    <location>
        <begin position="219"/>
        <end position="270"/>
    </location>
</feature>
<dbReference type="EMBL" id="LDAU01000044">
    <property type="protein sequence ID" value="KRX09797.1"/>
    <property type="molecule type" value="Genomic_DNA"/>
</dbReference>